<name>A0A1B1AHC1_9PROT</name>
<evidence type="ECO:0000313" key="3">
    <source>
        <dbReference type="Proteomes" id="UP000092498"/>
    </source>
</evidence>
<dbReference type="RefSeq" id="WP_066770069.1">
    <property type="nucleotide sequence ID" value="NZ_CP013244.1"/>
</dbReference>
<dbReference type="EMBL" id="CP013244">
    <property type="protein sequence ID" value="ANP45931.1"/>
    <property type="molecule type" value="Genomic_DNA"/>
</dbReference>
<dbReference type="AlphaFoldDB" id="A0A1B1AHC1"/>
<evidence type="ECO:0008006" key="4">
    <source>
        <dbReference type="Google" id="ProtNLM"/>
    </source>
</evidence>
<gene>
    <name evidence="2" type="ORF">ATE48_08350</name>
</gene>
<organism evidence="2 3">
    <name type="scientific">Candidatus Viadribacter manganicus</name>
    <dbReference type="NCBI Taxonomy" id="1759059"/>
    <lineage>
        <taxon>Bacteria</taxon>
        <taxon>Pseudomonadati</taxon>
        <taxon>Pseudomonadota</taxon>
        <taxon>Alphaproteobacteria</taxon>
        <taxon>Hyphomonadales</taxon>
        <taxon>Hyphomonadaceae</taxon>
        <taxon>Candidatus Viadribacter</taxon>
    </lineage>
</organism>
<dbReference type="OrthoDB" id="7192068at2"/>
<dbReference type="KEGG" id="cbot:ATE48_08350"/>
<feature type="transmembrane region" description="Helical" evidence="1">
    <location>
        <begin position="12"/>
        <end position="37"/>
    </location>
</feature>
<feature type="transmembrane region" description="Helical" evidence="1">
    <location>
        <begin position="166"/>
        <end position="184"/>
    </location>
</feature>
<sequence length="186" mass="19902">MDAFRRHVLDVAAFIWGVAEATLFFFVPDVLLSYVALKRGVKAAVRASVIAAVGAAAGGVIMYLWSTSDAAAAREAVLAVPSISEAMEQRAHVTMAENWFLATVLGPLSSTPFKVFAILAPAAGAPLPAFALASVAARLPRFLIVSIGVSLIGRILGRWLSERQLLWVLIGAWLLFYAVFFALMPN</sequence>
<dbReference type="STRING" id="1759059.ATE48_08350"/>
<evidence type="ECO:0000256" key="1">
    <source>
        <dbReference type="SAM" id="Phobius"/>
    </source>
</evidence>
<keyword evidence="1" id="KW-1133">Transmembrane helix</keyword>
<dbReference type="Proteomes" id="UP000092498">
    <property type="component" value="Chromosome"/>
</dbReference>
<feature type="transmembrane region" description="Helical" evidence="1">
    <location>
        <begin position="44"/>
        <end position="65"/>
    </location>
</feature>
<keyword evidence="1" id="KW-0472">Membrane</keyword>
<reference evidence="2 3" key="1">
    <citation type="submission" date="2015-11" db="EMBL/GenBank/DDBJ databases">
        <title>Whole-Genome Sequence of Candidatus Oderbacter manganicum from the National Park Lower Oder Valley, Germany.</title>
        <authorList>
            <person name="Braun B."/>
            <person name="Liere K."/>
            <person name="Szewzyk U."/>
        </authorList>
    </citation>
    <scope>NUCLEOTIDE SEQUENCE [LARGE SCALE GENOMIC DNA]</scope>
    <source>
        <strain evidence="2 3">OTSz_A_272</strain>
    </source>
</reference>
<keyword evidence="1" id="KW-0812">Transmembrane</keyword>
<keyword evidence="3" id="KW-1185">Reference proteome</keyword>
<protein>
    <recommendedName>
        <fullName evidence="4">DedA family protein</fullName>
    </recommendedName>
</protein>
<dbReference type="InParanoid" id="A0A1B1AHC1"/>
<evidence type="ECO:0000313" key="2">
    <source>
        <dbReference type="EMBL" id="ANP45931.1"/>
    </source>
</evidence>
<proteinExistence type="predicted"/>
<accession>A0A1B1AHC1</accession>
<feature type="transmembrane region" description="Helical" evidence="1">
    <location>
        <begin position="115"/>
        <end position="135"/>
    </location>
</feature>